<keyword evidence="6" id="KW-0443">Lipid metabolism</keyword>
<dbReference type="InterPro" id="IPR002347">
    <property type="entry name" value="SDR_fam"/>
</dbReference>
<dbReference type="PROSITE" id="PS00061">
    <property type="entry name" value="ADH_SHORT"/>
    <property type="match status" value="1"/>
</dbReference>
<dbReference type="PANTHER" id="PTHR43086">
    <property type="entry name" value="VERY-LONG-CHAIN 3-OXOOACYL-COA REDUCTASE"/>
    <property type="match status" value="1"/>
</dbReference>
<evidence type="ECO:0000256" key="7">
    <source>
        <dbReference type="ARBA" id="ARBA00023160"/>
    </source>
</evidence>
<accession>A0A1R1PPK9</accession>
<reference evidence="10" key="2">
    <citation type="submission" date="2017-01" db="EMBL/GenBank/DDBJ databases">
        <authorList>
            <person name="Mah S.A."/>
            <person name="Swanson W.J."/>
            <person name="Moy G.W."/>
            <person name="Vacquier V.D."/>
        </authorList>
    </citation>
    <scope>NUCLEOTIDE SEQUENCE [LARGE SCALE GENOMIC DNA]</scope>
    <source>
        <strain evidence="10">COL-18-3</strain>
    </source>
</reference>
<keyword evidence="3" id="KW-0276">Fatty acid metabolism</keyword>
<comment type="similarity">
    <text evidence="8">Belongs to the short-chain dehydrogenases/reductases (SDR) family.</text>
</comment>
<comment type="caution">
    <text evidence="10">The sequence shown here is derived from an EMBL/GenBank/DDBJ whole genome shotgun (WGS) entry which is preliminary data.</text>
</comment>
<keyword evidence="2" id="KW-0444">Lipid biosynthesis</keyword>
<evidence type="ECO:0000313" key="9">
    <source>
        <dbReference type="EMBL" id="OMH79663.1"/>
    </source>
</evidence>
<evidence type="ECO:0000256" key="3">
    <source>
        <dbReference type="ARBA" id="ARBA00022832"/>
    </source>
</evidence>
<name>A0A1R1PPK9_ZANCU</name>
<dbReference type="EMBL" id="LSSK01001468">
    <property type="protein sequence ID" value="OMH79663.1"/>
    <property type="molecule type" value="Genomic_DNA"/>
</dbReference>
<dbReference type="SUPFAM" id="SSF51735">
    <property type="entry name" value="NAD(P)-binding Rossmann-fold domains"/>
    <property type="match status" value="1"/>
</dbReference>
<reference evidence="11" key="1">
    <citation type="submission" date="2017-01" db="EMBL/GenBank/DDBJ databases">
        <authorList>
            <person name="Wang Y."/>
            <person name="White M."/>
            <person name="Kvist S."/>
            <person name="Moncalvo J.-M."/>
        </authorList>
    </citation>
    <scope>NUCLEOTIDE SEQUENCE [LARGE SCALE GENOMIC DNA]</scope>
    <source>
        <strain evidence="11">COL-18-3</strain>
    </source>
</reference>
<dbReference type="GO" id="GO:0016491">
    <property type="term" value="F:oxidoreductase activity"/>
    <property type="evidence" value="ECO:0007669"/>
    <property type="project" value="UniProtKB-KW"/>
</dbReference>
<dbReference type="OrthoDB" id="5545019at2759"/>
<sequence>MFRLAFLESEGFTNFFLALSALGAGKGAWAIVTGSTDGIGKGFAEELARNKVNLVLISRSQDKLDAVAKEIKNESKVQVKTIRVDFANATKEDYERVKKEIQPLNVTMLFNNAGVSHEYPKEFEIEDDERNRQILEVNVNALTKMSRLVAEKFKAQKNGLIVNTGSFSALVPSPFLAFYSGSKSFVQAYSQAIGAELEPFNVSVIYLNTYFVCSKLSKVRKSNFFTPTPEQYAKQVLYRLGSHCGSLQPFVSVPHVGHAIANFAIENILNRRFWISYSYRTHTDIKRRALAKQKRLADEASKKSK</sequence>
<dbReference type="AlphaFoldDB" id="A0A1R1PPK9"/>
<dbReference type="EMBL" id="LSSK01000568">
    <property type="protein sequence ID" value="OMH82889.1"/>
    <property type="molecule type" value="Genomic_DNA"/>
</dbReference>
<dbReference type="Pfam" id="PF00106">
    <property type="entry name" value="adh_short"/>
    <property type="match status" value="1"/>
</dbReference>
<gene>
    <name evidence="10" type="ORF">AX774_g3623</name>
    <name evidence="9" type="ORF">AX774_g6919</name>
</gene>
<dbReference type="FunFam" id="3.40.50.720:FF:000137">
    <property type="entry name" value="Hydroxysteroid (17-beta) dehydrogenase 3"/>
    <property type="match status" value="1"/>
</dbReference>
<keyword evidence="7" id="KW-0275">Fatty acid biosynthesis</keyword>
<dbReference type="CDD" id="cd05356">
    <property type="entry name" value="17beta-HSD1_like_SDR_c"/>
    <property type="match status" value="1"/>
</dbReference>
<dbReference type="Gene3D" id="3.40.50.720">
    <property type="entry name" value="NAD(P)-binding Rossmann-like Domain"/>
    <property type="match status" value="1"/>
</dbReference>
<organism evidence="10 11">
    <name type="scientific">Zancudomyces culisetae</name>
    <name type="common">Gut fungus</name>
    <name type="synonym">Smittium culisetae</name>
    <dbReference type="NCBI Taxonomy" id="1213189"/>
    <lineage>
        <taxon>Eukaryota</taxon>
        <taxon>Fungi</taxon>
        <taxon>Fungi incertae sedis</taxon>
        <taxon>Zoopagomycota</taxon>
        <taxon>Kickxellomycotina</taxon>
        <taxon>Harpellomycetes</taxon>
        <taxon>Harpellales</taxon>
        <taxon>Legeriomycetaceae</taxon>
        <taxon>Zancudomyces</taxon>
    </lineage>
</organism>
<dbReference type="GO" id="GO:0030497">
    <property type="term" value="P:fatty acid elongation"/>
    <property type="evidence" value="ECO:0007669"/>
    <property type="project" value="TreeGrafter"/>
</dbReference>
<dbReference type="GO" id="GO:0005783">
    <property type="term" value="C:endoplasmic reticulum"/>
    <property type="evidence" value="ECO:0007669"/>
    <property type="project" value="TreeGrafter"/>
</dbReference>
<evidence type="ECO:0000313" key="10">
    <source>
        <dbReference type="EMBL" id="OMH82889.1"/>
    </source>
</evidence>
<evidence type="ECO:0000256" key="6">
    <source>
        <dbReference type="ARBA" id="ARBA00023098"/>
    </source>
</evidence>
<keyword evidence="11" id="KW-1185">Reference proteome</keyword>
<comment type="pathway">
    <text evidence="1">Lipid metabolism; fatty acid biosynthesis.</text>
</comment>
<keyword evidence="4" id="KW-0521">NADP</keyword>
<protein>
    <submittedName>
        <fullName evidence="10">Very-long-chain 3-oxoacyl-CoA reductase</fullName>
    </submittedName>
</protein>
<dbReference type="PANTHER" id="PTHR43086:SF2">
    <property type="entry name" value="HYDROXYSTEROID DEHYDROGENASE-LIKE PROTEIN 1"/>
    <property type="match status" value="1"/>
</dbReference>
<evidence type="ECO:0000256" key="5">
    <source>
        <dbReference type="ARBA" id="ARBA00023002"/>
    </source>
</evidence>
<keyword evidence="5" id="KW-0560">Oxidoreductase</keyword>
<dbReference type="InterPro" id="IPR020904">
    <property type="entry name" value="Sc_DH/Rdtase_CS"/>
</dbReference>
<dbReference type="PRINTS" id="PR00080">
    <property type="entry name" value="SDRFAMILY"/>
</dbReference>
<proteinExistence type="inferred from homology"/>
<dbReference type="InterPro" id="IPR036291">
    <property type="entry name" value="NAD(P)-bd_dom_sf"/>
</dbReference>
<evidence type="ECO:0000256" key="8">
    <source>
        <dbReference type="RuleBase" id="RU000363"/>
    </source>
</evidence>
<dbReference type="PIRSF" id="PIRSF000126">
    <property type="entry name" value="11-beta-HSD1"/>
    <property type="match status" value="1"/>
</dbReference>
<evidence type="ECO:0000256" key="2">
    <source>
        <dbReference type="ARBA" id="ARBA00022516"/>
    </source>
</evidence>
<dbReference type="PRINTS" id="PR00081">
    <property type="entry name" value="GDHRDH"/>
</dbReference>
<evidence type="ECO:0000313" key="11">
    <source>
        <dbReference type="Proteomes" id="UP000188320"/>
    </source>
</evidence>
<dbReference type="Proteomes" id="UP000188320">
    <property type="component" value="Unassembled WGS sequence"/>
</dbReference>
<evidence type="ECO:0000256" key="1">
    <source>
        <dbReference type="ARBA" id="ARBA00005194"/>
    </source>
</evidence>
<evidence type="ECO:0000256" key="4">
    <source>
        <dbReference type="ARBA" id="ARBA00022857"/>
    </source>
</evidence>